<keyword evidence="2" id="KW-1133">Transmembrane helix</keyword>
<dbReference type="Proteomes" id="UP000324222">
    <property type="component" value="Unassembled WGS sequence"/>
</dbReference>
<evidence type="ECO:0000313" key="4">
    <source>
        <dbReference type="Proteomes" id="UP000324222"/>
    </source>
</evidence>
<reference evidence="3 4" key="1">
    <citation type="submission" date="2019-05" db="EMBL/GenBank/DDBJ databases">
        <title>Another draft genome of Portunus trituberculatus and its Hox gene families provides insights of decapod evolution.</title>
        <authorList>
            <person name="Jeong J.-H."/>
            <person name="Song I."/>
            <person name="Kim S."/>
            <person name="Choi T."/>
            <person name="Kim D."/>
            <person name="Ryu S."/>
            <person name="Kim W."/>
        </authorList>
    </citation>
    <scope>NUCLEOTIDE SEQUENCE [LARGE SCALE GENOMIC DNA]</scope>
    <source>
        <tissue evidence="3">Muscle</tissue>
    </source>
</reference>
<name>A0A5B7IW51_PORTR</name>
<keyword evidence="2" id="KW-0472">Membrane</keyword>
<comment type="caution">
    <text evidence="3">The sequence shown here is derived from an EMBL/GenBank/DDBJ whole genome shotgun (WGS) entry which is preliminary data.</text>
</comment>
<evidence type="ECO:0000313" key="3">
    <source>
        <dbReference type="EMBL" id="MPC84424.1"/>
    </source>
</evidence>
<protein>
    <submittedName>
        <fullName evidence="3">Uncharacterized protein</fullName>
    </submittedName>
</protein>
<dbReference type="AlphaFoldDB" id="A0A5B7IW51"/>
<feature type="region of interest" description="Disordered" evidence="1">
    <location>
        <begin position="48"/>
        <end position="69"/>
    </location>
</feature>
<feature type="transmembrane region" description="Helical" evidence="2">
    <location>
        <begin position="24"/>
        <end position="46"/>
    </location>
</feature>
<keyword evidence="4" id="KW-1185">Reference proteome</keyword>
<sequence>MKREEGGGTGNLIDERRRKGGKTFFPSLSLLEWVFFFVSFLLLSSLSRSAPAPPQPARSPAPPLSGPPR</sequence>
<keyword evidence="2" id="KW-0812">Transmembrane</keyword>
<evidence type="ECO:0000256" key="2">
    <source>
        <dbReference type="SAM" id="Phobius"/>
    </source>
</evidence>
<dbReference type="EMBL" id="VSRR010065420">
    <property type="protein sequence ID" value="MPC84424.1"/>
    <property type="molecule type" value="Genomic_DNA"/>
</dbReference>
<organism evidence="3 4">
    <name type="scientific">Portunus trituberculatus</name>
    <name type="common">Swimming crab</name>
    <name type="synonym">Neptunus trituberculatus</name>
    <dbReference type="NCBI Taxonomy" id="210409"/>
    <lineage>
        <taxon>Eukaryota</taxon>
        <taxon>Metazoa</taxon>
        <taxon>Ecdysozoa</taxon>
        <taxon>Arthropoda</taxon>
        <taxon>Crustacea</taxon>
        <taxon>Multicrustacea</taxon>
        <taxon>Malacostraca</taxon>
        <taxon>Eumalacostraca</taxon>
        <taxon>Eucarida</taxon>
        <taxon>Decapoda</taxon>
        <taxon>Pleocyemata</taxon>
        <taxon>Brachyura</taxon>
        <taxon>Eubrachyura</taxon>
        <taxon>Portunoidea</taxon>
        <taxon>Portunidae</taxon>
        <taxon>Portuninae</taxon>
        <taxon>Portunus</taxon>
    </lineage>
</organism>
<evidence type="ECO:0000256" key="1">
    <source>
        <dbReference type="SAM" id="MobiDB-lite"/>
    </source>
</evidence>
<proteinExistence type="predicted"/>
<feature type="compositionally biased region" description="Pro residues" evidence="1">
    <location>
        <begin position="51"/>
        <end position="69"/>
    </location>
</feature>
<gene>
    <name evidence="3" type="ORF">E2C01_079162</name>
</gene>
<accession>A0A5B7IW51</accession>